<dbReference type="RefSeq" id="WP_311500316.1">
    <property type="nucleotide sequence ID" value="NZ_JAVRHN010000008.1"/>
</dbReference>
<evidence type="ECO:0000313" key="4">
    <source>
        <dbReference type="Proteomes" id="UP001253848"/>
    </source>
</evidence>
<comment type="caution">
    <text evidence="3">The sequence shown here is derived from an EMBL/GenBank/DDBJ whole genome shotgun (WGS) entry which is preliminary data.</text>
</comment>
<feature type="region of interest" description="Disordered" evidence="1">
    <location>
        <begin position="81"/>
        <end position="110"/>
    </location>
</feature>
<dbReference type="EMBL" id="JAVRHN010000008">
    <property type="protein sequence ID" value="MDT0687011.1"/>
    <property type="molecule type" value="Genomic_DNA"/>
</dbReference>
<accession>A0ABU3DTH5</accession>
<name>A0ABU3DTH5_9FLAO</name>
<evidence type="ECO:0000313" key="3">
    <source>
        <dbReference type="EMBL" id="MDT0687011.1"/>
    </source>
</evidence>
<dbReference type="Proteomes" id="UP001253848">
    <property type="component" value="Unassembled WGS sequence"/>
</dbReference>
<evidence type="ECO:0000256" key="1">
    <source>
        <dbReference type="SAM" id="MobiDB-lite"/>
    </source>
</evidence>
<keyword evidence="2" id="KW-0472">Membrane</keyword>
<proteinExistence type="predicted"/>
<protein>
    <submittedName>
        <fullName evidence="3">Uncharacterized protein</fullName>
    </submittedName>
</protein>
<organism evidence="3 4">
    <name type="scientific">Autumnicola psychrophila</name>
    <dbReference type="NCBI Taxonomy" id="3075592"/>
    <lineage>
        <taxon>Bacteria</taxon>
        <taxon>Pseudomonadati</taxon>
        <taxon>Bacteroidota</taxon>
        <taxon>Flavobacteriia</taxon>
        <taxon>Flavobacteriales</taxon>
        <taxon>Flavobacteriaceae</taxon>
        <taxon>Autumnicola</taxon>
    </lineage>
</organism>
<keyword evidence="2" id="KW-1133">Transmembrane helix</keyword>
<feature type="transmembrane region" description="Helical" evidence="2">
    <location>
        <begin position="13"/>
        <end position="35"/>
    </location>
</feature>
<feature type="transmembrane region" description="Helical" evidence="2">
    <location>
        <begin position="42"/>
        <end position="59"/>
    </location>
</feature>
<reference evidence="3 4" key="1">
    <citation type="submission" date="2023-09" db="EMBL/GenBank/DDBJ databases">
        <authorList>
            <person name="Rey-Velasco X."/>
        </authorList>
    </citation>
    <scope>NUCLEOTIDE SEQUENCE [LARGE SCALE GENOMIC DNA]</scope>
    <source>
        <strain evidence="3 4">F225</strain>
    </source>
</reference>
<evidence type="ECO:0000256" key="2">
    <source>
        <dbReference type="SAM" id="Phobius"/>
    </source>
</evidence>
<sequence length="110" mass="12849">MESIFDNLYLYEIVLLFLGAFLFAILCIGLVYYIIKNEDIKKLLYFFPIAIIMIAYPSIKEIQVGNNKIAMRENVERLLKNPDNEQARKELEDVTEKLEKRTSSVKDLKA</sequence>
<keyword evidence="4" id="KW-1185">Reference proteome</keyword>
<gene>
    <name evidence="3" type="ORF">RM541_11605</name>
</gene>
<keyword evidence="2" id="KW-0812">Transmembrane</keyword>